<evidence type="ECO:0000313" key="7">
    <source>
        <dbReference type="Proteomes" id="UP000199206"/>
    </source>
</evidence>
<feature type="transmembrane region" description="Helical" evidence="5">
    <location>
        <begin position="63"/>
        <end position="84"/>
    </location>
</feature>
<dbReference type="AlphaFoldDB" id="A0A1H7YH97"/>
<dbReference type="EMBL" id="FOCF01000001">
    <property type="protein sequence ID" value="SEM44529.1"/>
    <property type="molecule type" value="Genomic_DNA"/>
</dbReference>
<comment type="similarity">
    <text evidence="5">Belongs to the YciB family.</text>
</comment>
<evidence type="ECO:0000256" key="3">
    <source>
        <dbReference type="ARBA" id="ARBA00022989"/>
    </source>
</evidence>
<gene>
    <name evidence="5" type="primary">yciB</name>
    <name evidence="6" type="ORF">SAMN05192583_0238</name>
</gene>
<keyword evidence="3 5" id="KW-1133">Transmembrane helix</keyword>
<dbReference type="InterPro" id="IPR006008">
    <property type="entry name" value="YciB"/>
</dbReference>
<dbReference type="PANTHER" id="PTHR36917:SF1">
    <property type="entry name" value="INNER MEMBRANE-SPANNING PROTEIN YCIB"/>
    <property type="match status" value="1"/>
</dbReference>
<dbReference type="PANTHER" id="PTHR36917">
    <property type="entry name" value="INTRACELLULAR SEPTATION PROTEIN A-RELATED"/>
    <property type="match status" value="1"/>
</dbReference>
<dbReference type="Proteomes" id="UP000199206">
    <property type="component" value="Unassembled WGS sequence"/>
</dbReference>
<keyword evidence="2 5" id="KW-0812">Transmembrane</keyword>
<dbReference type="RefSeq" id="WP_342027834.1">
    <property type="nucleotide sequence ID" value="NZ_FOCF01000001.1"/>
</dbReference>
<keyword evidence="4 5" id="KW-0472">Membrane</keyword>
<comment type="function">
    <text evidence="5">Plays a role in cell envelope biogenesis, maintenance of cell envelope integrity and membrane homeostasis.</text>
</comment>
<feature type="transmembrane region" description="Helical" evidence="5">
    <location>
        <begin position="165"/>
        <end position="183"/>
    </location>
</feature>
<keyword evidence="5" id="KW-0997">Cell inner membrane</keyword>
<dbReference type="HAMAP" id="MF_00189">
    <property type="entry name" value="YciB"/>
    <property type="match status" value="1"/>
</dbReference>
<accession>A0A1H7YH97</accession>
<keyword evidence="1 5" id="KW-1003">Cell membrane</keyword>
<feature type="transmembrane region" description="Helical" evidence="5">
    <location>
        <begin position="125"/>
        <end position="145"/>
    </location>
</feature>
<feature type="transmembrane region" description="Helical" evidence="5">
    <location>
        <begin position="204"/>
        <end position="223"/>
    </location>
</feature>
<evidence type="ECO:0000256" key="2">
    <source>
        <dbReference type="ARBA" id="ARBA00022692"/>
    </source>
</evidence>
<dbReference type="Pfam" id="PF04279">
    <property type="entry name" value="IspA"/>
    <property type="match status" value="1"/>
</dbReference>
<reference evidence="7" key="1">
    <citation type="submission" date="2016-10" db="EMBL/GenBank/DDBJ databases">
        <authorList>
            <person name="Varghese N."/>
            <person name="Submissions S."/>
        </authorList>
    </citation>
    <scope>NUCLEOTIDE SEQUENCE [LARGE SCALE GENOMIC DNA]</scope>
    <source>
        <strain evidence="7">S6-262</strain>
    </source>
</reference>
<comment type="subcellular location">
    <subcellularLocation>
        <location evidence="5">Cell inner membrane</location>
        <topology evidence="5">Multi-pass membrane protein</topology>
    </subcellularLocation>
</comment>
<protein>
    <recommendedName>
        <fullName evidence="5">Inner membrane-spanning protein YciB</fullName>
    </recommendedName>
</protein>
<evidence type="ECO:0000256" key="5">
    <source>
        <dbReference type="HAMAP-Rule" id="MF_00189"/>
    </source>
</evidence>
<proteinExistence type="inferred from homology"/>
<evidence type="ECO:0000313" key="6">
    <source>
        <dbReference type="EMBL" id="SEM44529.1"/>
    </source>
</evidence>
<dbReference type="STRING" id="1166340.SAMN05192583_0238"/>
<sequence length="239" mass="25851">MNTVSSSGGAPAPAPAGLKMAIEYAPLIVFFLANFLVPGDAARTIVARFTSSLDTLQQMEALLIARVIVATAAFILASGVAMLYSRIRLGHISAMLWISGGLVVVFGALTMYFHDPRFIQMKPTIVYVMLAGVLAFGLKTGRPLLQELLGGTYPGLSQDGWRKLTVNWVWFFVVMAIGNEAVWRIARASMGSTRGWDAWAIYKVWIVIPLTLVFAIANVPMLIRNGLKLGGEAPLPPEG</sequence>
<dbReference type="GO" id="GO:0005886">
    <property type="term" value="C:plasma membrane"/>
    <property type="evidence" value="ECO:0007669"/>
    <property type="project" value="UniProtKB-SubCell"/>
</dbReference>
<name>A0A1H7YH97_9SPHN</name>
<feature type="transmembrane region" description="Helical" evidence="5">
    <location>
        <begin position="24"/>
        <end position="42"/>
    </location>
</feature>
<evidence type="ECO:0000256" key="4">
    <source>
        <dbReference type="ARBA" id="ARBA00023136"/>
    </source>
</evidence>
<organism evidence="6 7">
    <name type="scientific">Sphingomonas gellani</name>
    <dbReference type="NCBI Taxonomy" id="1166340"/>
    <lineage>
        <taxon>Bacteria</taxon>
        <taxon>Pseudomonadati</taxon>
        <taxon>Pseudomonadota</taxon>
        <taxon>Alphaproteobacteria</taxon>
        <taxon>Sphingomonadales</taxon>
        <taxon>Sphingomonadaceae</taxon>
        <taxon>Sphingomonas</taxon>
    </lineage>
</organism>
<keyword evidence="7" id="KW-1185">Reference proteome</keyword>
<feature type="transmembrane region" description="Helical" evidence="5">
    <location>
        <begin position="90"/>
        <end position="113"/>
    </location>
</feature>
<evidence type="ECO:0000256" key="1">
    <source>
        <dbReference type="ARBA" id="ARBA00022475"/>
    </source>
</evidence>